<organism evidence="6 7">
    <name type="scientific">Brevibacillus panacihumi</name>
    <dbReference type="NCBI Taxonomy" id="497735"/>
    <lineage>
        <taxon>Bacteria</taxon>
        <taxon>Bacillati</taxon>
        <taxon>Bacillota</taxon>
        <taxon>Bacilli</taxon>
        <taxon>Bacillales</taxon>
        <taxon>Paenibacillaceae</taxon>
        <taxon>Brevibacillus</taxon>
    </lineage>
</organism>
<dbReference type="Gene3D" id="3.40.50.720">
    <property type="entry name" value="NAD(P)-binding Rossmann-like Domain"/>
    <property type="match status" value="1"/>
</dbReference>
<dbReference type="InterPro" id="IPR028939">
    <property type="entry name" value="P5C_Rdtase_cat_N"/>
</dbReference>
<dbReference type="SUPFAM" id="SSF51735">
    <property type="entry name" value="NAD(P)-binding Rossmann-fold domains"/>
    <property type="match status" value="1"/>
</dbReference>
<comment type="caution">
    <text evidence="6">The sequence shown here is derived from an EMBL/GenBank/DDBJ whole genome shotgun (WGS) entry which is preliminary data.</text>
</comment>
<comment type="similarity">
    <text evidence="1 2">Belongs to the pyrroline-5-carboxylate reductase family.</text>
</comment>
<comment type="catalytic activity">
    <reaction evidence="2">
        <text>L-proline + NAD(+) = (S)-1-pyrroline-5-carboxylate + NADH + 2 H(+)</text>
        <dbReference type="Rhea" id="RHEA:14105"/>
        <dbReference type="ChEBI" id="CHEBI:15378"/>
        <dbReference type="ChEBI" id="CHEBI:17388"/>
        <dbReference type="ChEBI" id="CHEBI:57540"/>
        <dbReference type="ChEBI" id="CHEBI:57945"/>
        <dbReference type="ChEBI" id="CHEBI:60039"/>
        <dbReference type="EC" id="1.5.1.2"/>
    </reaction>
</comment>
<feature type="binding site" evidence="3">
    <location>
        <begin position="6"/>
        <end position="11"/>
    </location>
    <ligand>
        <name>NADP(+)</name>
        <dbReference type="ChEBI" id="CHEBI:58349"/>
    </ligand>
</feature>
<dbReference type="Pfam" id="PF14748">
    <property type="entry name" value="P5CR_dimer"/>
    <property type="match status" value="1"/>
</dbReference>
<dbReference type="GO" id="GO:0005737">
    <property type="term" value="C:cytoplasm"/>
    <property type="evidence" value="ECO:0007669"/>
    <property type="project" value="UniProtKB-SubCell"/>
</dbReference>
<dbReference type="HAMAP" id="MF_01925">
    <property type="entry name" value="P5C_reductase"/>
    <property type="match status" value="1"/>
</dbReference>
<evidence type="ECO:0000313" key="7">
    <source>
        <dbReference type="Proteomes" id="UP000281915"/>
    </source>
</evidence>
<dbReference type="Pfam" id="PF03807">
    <property type="entry name" value="F420_oxidored"/>
    <property type="match status" value="1"/>
</dbReference>
<keyword evidence="2" id="KW-0028">Amino-acid biosynthesis</keyword>
<dbReference type="PANTHER" id="PTHR11645">
    <property type="entry name" value="PYRROLINE-5-CARBOXYLATE REDUCTASE"/>
    <property type="match status" value="1"/>
</dbReference>
<comment type="function">
    <text evidence="2">Catalyzes the reduction of 1-pyrroline-5-carboxylate (PCA) to L-proline.</text>
</comment>
<keyword evidence="2" id="KW-0560">Oxidoreductase</keyword>
<dbReference type="SUPFAM" id="SSF48179">
    <property type="entry name" value="6-phosphogluconate dehydrogenase C-terminal domain-like"/>
    <property type="match status" value="1"/>
</dbReference>
<keyword evidence="2" id="KW-0963">Cytoplasm</keyword>
<name>A0A3M8C5H6_9BACL</name>
<dbReference type="GO" id="GO:0004735">
    <property type="term" value="F:pyrroline-5-carboxylate reductase activity"/>
    <property type="evidence" value="ECO:0007669"/>
    <property type="project" value="UniProtKB-UniRule"/>
</dbReference>
<dbReference type="Proteomes" id="UP000281915">
    <property type="component" value="Unassembled WGS sequence"/>
</dbReference>
<protein>
    <recommendedName>
        <fullName evidence="2">Pyrroline-5-carboxylate reductase</fullName>
        <shortName evidence="2">P5C reductase</shortName>
        <shortName evidence="2">P5CR</shortName>
        <ecNumber evidence="2">1.5.1.2</ecNumber>
    </recommendedName>
    <alternativeName>
        <fullName evidence="2">PCA reductase</fullName>
    </alternativeName>
</protein>
<dbReference type="PANTHER" id="PTHR11645:SF53">
    <property type="entry name" value="PYRROLINE-5-CARBOXYLATE REDUCTASE 3"/>
    <property type="match status" value="1"/>
</dbReference>
<evidence type="ECO:0000256" key="1">
    <source>
        <dbReference type="ARBA" id="ARBA00005525"/>
    </source>
</evidence>
<sequence length="277" mass="29770">MKIGIIGLGSMGQMLVTAFCKSKAVSPKDLLVYNRTREKADRMQETYGVTVASSAQEVGHSADLLFVCTKPLDLLPLVKELSLPSQVHLVSVAAGVSIEDLEAVHTGPVSKVIPTVTSQELRGVSLYTCSSRLTGEQQKQFASLLSSIGTAQEVSEQEIETATILTSSGPGLLAGIMESFAQAAVRKSPGLPLDTARKMLVETMLGTAQLLQSEQLGFDQLIERVATKGGITEEGLRVLEKRLPAGFDELFDMTESKHALLKERVKQQAANNQEKGD</sequence>
<evidence type="ECO:0000259" key="5">
    <source>
        <dbReference type="Pfam" id="PF14748"/>
    </source>
</evidence>
<dbReference type="PROSITE" id="PS00521">
    <property type="entry name" value="P5CR"/>
    <property type="match status" value="1"/>
</dbReference>
<evidence type="ECO:0000313" key="6">
    <source>
        <dbReference type="EMBL" id="RNB70914.1"/>
    </source>
</evidence>
<dbReference type="InterPro" id="IPR008927">
    <property type="entry name" value="6-PGluconate_DH-like_C_sf"/>
</dbReference>
<dbReference type="InterPro" id="IPR029036">
    <property type="entry name" value="P5CR_dimer"/>
</dbReference>
<dbReference type="RefSeq" id="WP_122915375.1">
    <property type="nucleotide sequence ID" value="NZ_RHHT01000066.1"/>
</dbReference>
<keyword evidence="2 3" id="KW-0521">NADP</keyword>
<dbReference type="EC" id="1.5.1.2" evidence="2"/>
<feature type="domain" description="Pyrroline-5-carboxylate reductase catalytic N-terminal" evidence="4">
    <location>
        <begin position="2"/>
        <end position="95"/>
    </location>
</feature>
<dbReference type="GO" id="GO:0055129">
    <property type="term" value="P:L-proline biosynthetic process"/>
    <property type="evidence" value="ECO:0007669"/>
    <property type="project" value="UniProtKB-UniRule"/>
</dbReference>
<comment type="pathway">
    <text evidence="2">Amino-acid biosynthesis; L-proline biosynthesis; L-proline from L-glutamate 5-semialdehyde: step 1/1.</text>
</comment>
<dbReference type="EMBL" id="RHHT01000066">
    <property type="protein sequence ID" value="RNB70914.1"/>
    <property type="molecule type" value="Genomic_DNA"/>
</dbReference>
<comment type="catalytic activity">
    <reaction evidence="2">
        <text>L-proline + NADP(+) = (S)-1-pyrroline-5-carboxylate + NADPH + 2 H(+)</text>
        <dbReference type="Rhea" id="RHEA:14109"/>
        <dbReference type="ChEBI" id="CHEBI:15378"/>
        <dbReference type="ChEBI" id="CHEBI:17388"/>
        <dbReference type="ChEBI" id="CHEBI:57783"/>
        <dbReference type="ChEBI" id="CHEBI:58349"/>
        <dbReference type="ChEBI" id="CHEBI:60039"/>
        <dbReference type="EC" id="1.5.1.2"/>
    </reaction>
</comment>
<evidence type="ECO:0000256" key="3">
    <source>
        <dbReference type="PIRSR" id="PIRSR000193-1"/>
    </source>
</evidence>
<feature type="domain" description="Pyrroline-5-carboxylate reductase dimerisation" evidence="5">
    <location>
        <begin position="156"/>
        <end position="253"/>
    </location>
</feature>
<dbReference type="InterPro" id="IPR000304">
    <property type="entry name" value="Pyrroline-COOH_reductase"/>
</dbReference>
<dbReference type="Gene3D" id="1.10.3730.10">
    <property type="entry name" value="ProC C-terminal domain-like"/>
    <property type="match status" value="1"/>
</dbReference>
<gene>
    <name evidence="2" type="primary">proC</name>
    <name evidence="6" type="ORF">EDM58_22810</name>
</gene>
<dbReference type="UniPathway" id="UPA00098">
    <property type="reaction ID" value="UER00361"/>
</dbReference>
<evidence type="ECO:0000256" key="2">
    <source>
        <dbReference type="HAMAP-Rule" id="MF_01925"/>
    </source>
</evidence>
<dbReference type="AlphaFoldDB" id="A0A3M8C5H6"/>
<reference evidence="6 7" key="1">
    <citation type="submission" date="2018-10" db="EMBL/GenBank/DDBJ databases">
        <title>Phylogenomics of Brevibacillus.</title>
        <authorList>
            <person name="Dunlap C."/>
        </authorList>
    </citation>
    <scope>NUCLEOTIDE SEQUENCE [LARGE SCALE GENOMIC DNA]</scope>
    <source>
        <strain evidence="6 7">JCM 15085</strain>
    </source>
</reference>
<accession>A0A3M8C5H6</accession>
<dbReference type="PIRSF" id="PIRSF000193">
    <property type="entry name" value="Pyrrol-5-carb_rd"/>
    <property type="match status" value="1"/>
</dbReference>
<dbReference type="InterPro" id="IPR036291">
    <property type="entry name" value="NAD(P)-bd_dom_sf"/>
</dbReference>
<dbReference type="InterPro" id="IPR053790">
    <property type="entry name" value="P5CR-like_CS"/>
</dbReference>
<evidence type="ECO:0000259" key="4">
    <source>
        <dbReference type="Pfam" id="PF03807"/>
    </source>
</evidence>
<keyword evidence="2" id="KW-0641">Proline biosynthesis</keyword>
<comment type="subcellular location">
    <subcellularLocation>
        <location evidence="2">Cytoplasm</location>
    </subcellularLocation>
</comment>
<proteinExistence type="inferred from homology"/>